<evidence type="ECO:0000313" key="3">
    <source>
        <dbReference type="Proteomes" id="UP000799291"/>
    </source>
</evidence>
<dbReference type="PANTHER" id="PTHR12905">
    <property type="entry name" value="METALLOPHOSPHOESTERASE"/>
    <property type="match status" value="1"/>
</dbReference>
<dbReference type="Gene3D" id="3.60.21.10">
    <property type="match status" value="1"/>
</dbReference>
<dbReference type="CDD" id="cd07379">
    <property type="entry name" value="MPP_239FB"/>
    <property type="match status" value="1"/>
</dbReference>
<keyword evidence="3" id="KW-1185">Reference proteome</keyword>
<accession>A0A6G1JPE6</accession>
<sequence>MTSFRPLRRSQSPSSQPAGDYASKRSRLEVNTTTNETASVKFLVHSDTRDAELAATLPQCDVLLHCGDLTEDGSPASLEKVGKAIGKAKAELKLVLAGGSGKDHLEARALISLNEDSEASKNGIIFLDEGTHTFTLKSGSTFNIYASPYTPKYGSSAFQYPVGQNVGTEKSVIPNGVDVVMTHGPPKYILDTITNGRIAGCEHLRRAIACVQPRLHCFGHVHRGYGAQRIEYDGTRTLEGDPDFVSSLPKEWVGKNQAKRKGYASLPPNSAEAFRENKGHTLWLMLRLWMRRMSLGVLLDLSIWIYP</sequence>
<feature type="compositionally biased region" description="Low complexity" evidence="1">
    <location>
        <begin position="1"/>
        <end position="17"/>
    </location>
</feature>
<proteinExistence type="predicted"/>
<evidence type="ECO:0000313" key="2">
    <source>
        <dbReference type="EMBL" id="KAF2692033.1"/>
    </source>
</evidence>
<dbReference type="InterPro" id="IPR029052">
    <property type="entry name" value="Metallo-depent_PP-like"/>
</dbReference>
<protein>
    <recommendedName>
        <fullName evidence="4">Metallo-dependent phosphatase</fullName>
    </recommendedName>
</protein>
<reference evidence="2" key="1">
    <citation type="journal article" date="2020" name="Stud. Mycol.">
        <title>101 Dothideomycetes genomes: a test case for predicting lifestyles and emergence of pathogens.</title>
        <authorList>
            <person name="Haridas S."/>
            <person name="Albert R."/>
            <person name="Binder M."/>
            <person name="Bloem J."/>
            <person name="Labutti K."/>
            <person name="Salamov A."/>
            <person name="Andreopoulos B."/>
            <person name="Baker S."/>
            <person name="Barry K."/>
            <person name="Bills G."/>
            <person name="Bluhm B."/>
            <person name="Cannon C."/>
            <person name="Castanera R."/>
            <person name="Culley D."/>
            <person name="Daum C."/>
            <person name="Ezra D."/>
            <person name="Gonzalez J."/>
            <person name="Henrissat B."/>
            <person name="Kuo A."/>
            <person name="Liang C."/>
            <person name="Lipzen A."/>
            <person name="Lutzoni F."/>
            <person name="Magnuson J."/>
            <person name="Mondo S."/>
            <person name="Nolan M."/>
            <person name="Ohm R."/>
            <person name="Pangilinan J."/>
            <person name="Park H.-J."/>
            <person name="Ramirez L."/>
            <person name="Alfaro M."/>
            <person name="Sun H."/>
            <person name="Tritt A."/>
            <person name="Yoshinaga Y."/>
            <person name="Zwiers L.-H."/>
            <person name="Turgeon B."/>
            <person name="Goodwin S."/>
            <person name="Spatafora J."/>
            <person name="Crous P."/>
            <person name="Grigoriev I."/>
        </authorList>
    </citation>
    <scope>NUCLEOTIDE SEQUENCE</scope>
    <source>
        <strain evidence="2">CBS 122367</strain>
    </source>
</reference>
<gene>
    <name evidence="2" type="ORF">K458DRAFT_473629</name>
</gene>
<dbReference type="PANTHER" id="PTHR12905:SF0">
    <property type="entry name" value="CALCINEURIN-LIKE PHOSPHOESTERASE DOMAIN-CONTAINING PROTEIN"/>
    <property type="match status" value="1"/>
</dbReference>
<dbReference type="InterPro" id="IPR051693">
    <property type="entry name" value="UPF0046_metallophosphoest"/>
</dbReference>
<evidence type="ECO:0008006" key="4">
    <source>
        <dbReference type="Google" id="ProtNLM"/>
    </source>
</evidence>
<dbReference type="OrthoDB" id="630188at2759"/>
<evidence type="ECO:0000256" key="1">
    <source>
        <dbReference type="SAM" id="MobiDB-lite"/>
    </source>
</evidence>
<organism evidence="2 3">
    <name type="scientific">Lentithecium fluviatile CBS 122367</name>
    <dbReference type="NCBI Taxonomy" id="1168545"/>
    <lineage>
        <taxon>Eukaryota</taxon>
        <taxon>Fungi</taxon>
        <taxon>Dikarya</taxon>
        <taxon>Ascomycota</taxon>
        <taxon>Pezizomycotina</taxon>
        <taxon>Dothideomycetes</taxon>
        <taxon>Pleosporomycetidae</taxon>
        <taxon>Pleosporales</taxon>
        <taxon>Massarineae</taxon>
        <taxon>Lentitheciaceae</taxon>
        <taxon>Lentithecium</taxon>
    </lineage>
</organism>
<dbReference type="AlphaFoldDB" id="A0A6G1JPE6"/>
<dbReference type="SUPFAM" id="SSF56300">
    <property type="entry name" value="Metallo-dependent phosphatases"/>
    <property type="match status" value="1"/>
</dbReference>
<dbReference type="EMBL" id="MU005569">
    <property type="protein sequence ID" value="KAF2692033.1"/>
    <property type="molecule type" value="Genomic_DNA"/>
</dbReference>
<dbReference type="Proteomes" id="UP000799291">
    <property type="component" value="Unassembled WGS sequence"/>
</dbReference>
<name>A0A6G1JPE6_9PLEO</name>
<feature type="region of interest" description="Disordered" evidence="1">
    <location>
        <begin position="1"/>
        <end position="26"/>
    </location>
</feature>